<dbReference type="SUPFAM" id="SSF53041">
    <property type="entry name" value="Resolvase-like"/>
    <property type="match status" value="1"/>
</dbReference>
<dbReference type="InterPro" id="IPR006119">
    <property type="entry name" value="Resolv_N"/>
</dbReference>
<dbReference type="Proteomes" id="UP000034307">
    <property type="component" value="Unassembled WGS sequence"/>
</dbReference>
<evidence type="ECO:0000313" key="5">
    <source>
        <dbReference type="Proteomes" id="UP000034307"/>
    </source>
</evidence>
<keyword evidence="2" id="KW-0233">DNA recombination</keyword>
<dbReference type="GO" id="GO:0003677">
    <property type="term" value="F:DNA binding"/>
    <property type="evidence" value="ECO:0007669"/>
    <property type="project" value="UniProtKB-KW"/>
</dbReference>
<dbReference type="InterPro" id="IPR025827">
    <property type="entry name" value="Zn_ribbon_recom_dom"/>
</dbReference>
<feature type="domain" description="Resolvase/invertase-type recombinase catalytic" evidence="3">
    <location>
        <begin position="10"/>
        <end position="164"/>
    </location>
</feature>
<keyword evidence="1" id="KW-0238">DNA-binding</keyword>
<dbReference type="EMBL" id="LCNO01000010">
    <property type="protein sequence ID" value="KKU57751.1"/>
    <property type="molecule type" value="Genomic_DNA"/>
</dbReference>
<dbReference type="Gene3D" id="3.40.50.1390">
    <property type="entry name" value="Resolvase, N-terminal catalytic domain"/>
    <property type="match status" value="1"/>
</dbReference>
<evidence type="ECO:0000313" key="4">
    <source>
        <dbReference type="EMBL" id="KKU57751.1"/>
    </source>
</evidence>
<accession>A0A0G1RKU5</accession>
<dbReference type="PANTHER" id="PTHR30461">
    <property type="entry name" value="DNA-INVERTASE FROM LAMBDOID PROPHAGE"/>
    <property type="match status" value="1"/>
</dbReference>
<dbReference type="InterPro" id="IPR011109">
    <property type="entry name" value="DNA_bind_recombinase_dom"/>
</dbReference>
<dbReference type="STRING" id="1618358.UX80_C0010G0012"/>
<gene>
    <name evidence="4" type="ORF">UX80_C0010G0012</name>
</gene>
<dbReference type="AlphaFoldDB" id="A0A0G1RKU5"/>
<reference evidence="4 5" key="1">
    <citation type="journal article" date="2015" name="Nature">
        <title>rRNA introns, odd ribosomes, and small enigmatic genomes across a large radiation of phyla.</title>
        <authorList>
            <person name="Brown C.T."/>
            <person name="Hug L.A."/>
            <person name="Thomas B.C."/>
            <person name="Sharon I."/>
            <person name="Castelle C.J."/>
            <person name="Singh A."/>
            <person name="Wilkins M.J."/>
            <person name="Williams K.H."/>
            <person name="Banfield J.F."/>
        </authorList>
    </citation>
    <scope>NUCLEOTIDE SEQUENCE [LARGE SCALE GENOMIC DNA]</scope>
</reference>
<name>A0A0G1RKU5_9BACT</name>
<dbReference type="Pfam" id="PF13408">
    <property type="entry name" value="Zn_ribbon_recom"/>
    <property type="match status" value="1"/>
</dbReference>
<comment type="caution">
    <text evidence="4">The sequence shown here is derived from an EMBL/GenBank/DDBJ whole genome shotgun (WGS) entry which is preliminary data.</text>
</comment>
<dbReference type="PROSITE" id="PS51736">
    <property type="entry name" value="RECOMBINASES_3"/>
    <property type="match status" value="1"/>
</dbReference>
<dbReference type="PANTHER" id="PTHR30461:SF2">
    <property type="entry name" value="SERINE RECOMBINASE PINE-RELATED"/>
    <property type="match status" value="1"/>
</dbReference>
<protein>
    <submittedName>
        <fullName evidence="4">Recombinase</fullName>
    </submittedName>
</protein>
<dbReference type="InterPro" id="IPR050639">
    <property type="entry name" value="SSR_resolvase"/>
</dbReference>
<evidence type="ECO:0000256" key="2">
    <source>
        <dbReference type="ARBA" id="ARBA00023172"/>
    </source>
</evidence>
<dbReference type="InterPro" id="IPR036162">
    <property type="entry name" value="Resolvase-like_N_sf"/>
</dbReference>
<dbReference type="InterPro" id="IPR038109">
    <property type="entry name" value="DNA_bind_recomb_sf"/>
</dbReference>
<proteinExistence type="predicted"/>
<dbReference type="GO" id="GO:0000150">
    <property type="term" value="F:DNA strand exchange activity"/>
    <property type="evidence" value="ECO:0007669"/>
    <property type="project" value="InterPro"/>
</dbReference>
<sequence length="507" mass="58957">MEENKNEIKSVVAYLRKSSEDDAQGQANKQLNSMDYQRSFAQEAITKYNLRIEKSFEDDKTGYEAFVRDDFQEMLDYLKEHKGKVEGIVCTEISRLARNFADGGMVLWYLQNGTIKYIFTPSKVFTNSSSDQLMVAIEFAMSKKSSDEGSYRTKAGMKSKAQKLRHPARPAVLGYVTEGLRGQKLWKIDPVIGPMVRVVFEQFATGKYTLQEIADFAYSIGLKSTAKRSTTGKISKNTWLNRLQDLQYTGIFYHKEERIVGEYEWLIPSELFYEVQDVLQNSKHPKTTHMTYAYSGIARCGLCGRMLSGTHKKGITYYRCDKRGEPCKNMARTTYVDEKTFEARLIEEFSHIEIDQETWSVCRDYVSEMNQPEKIKIKEQIRKLGERIAYEERIQVEAGRKFADDKILQTDYEKLIKDSNLQIALYRSTLVKCENIVHELDELMYNFLDNVKYVTKRLAIALPENKIELITIFCENLVWKDGKARFDWKKPYFILAKQPNNSTVLRR</sequence>
<evidence type="ECO:0000256" key="1">
    <source>
        <dbReference type="ARBA" id="ARBA00023125"/>
    </source>
</evidence>
<dbReference type="SMART" id="SM00857">
    <property type="entry name" value="Resolvase"/>
    <property type="match status" value="1"/>
</dbReference>
<organism evidence="4 5">
    <name type="scientific">Candidatus Amesbacteria bacterium GW2011_GWA2_47_11b</name>
    <dbReference type="NCBI Taxonomy" id="1618358"/>
    <lineage>
        <taxon>Bacteria</taxon>
        <taxon>Candidatus Amesiibacteriota</taxon>
    </lineage>
</organism>
<evidence type="ECO:0000259" key="3">
    <source>
        <dbReference type="PROSITE" id="PS51736"/>
    </source>
</evidence>
<dbReference type="Gene3D" id="3.90.1750.20">
    <property type="entry name" value="Putative Large Serine Recombinase, Chain B, Domain 2"/>
    <property type="match status" value="1"/>
</dbReference>
<dbReference type="Pfam" id="PF00239">
    <property type="entry name" value="Resolvase"/>
    <property type="match status" value="1"/>
</dbReference>
<dbReference type="CDD" id="cd00338">
    <property type="entry name" value="Ser_Recombinase"/>
    <property type="match status" value="1"/>
</dbReference>
<dbReference type="Pfam" id="PF07508">
    <property type="entry name" value="Recombinase"/>
    <property type="match status" value="1"/>
</dbReference>